<keyword evidence="1" id="KW-0472">Membrane</keyword>
<dbReference type="EMBL" id="VDUZ01000013">
    <property type="protein sequence ID" value="TXL75670.1"/>
    <property type="molecule type" value="Genomic_DNA"/>
</dbReference>
<keyword evidence="1" id="KW-1133">Transmembrane helix</keyword>
<dbReference type="InterPro" id="IPR050445">
    <property type="entry name" value="Bact_polysacc_biosynth/exp"/>
</dbReference>
<sequence>MDGDIGQKPRTRRRDPRLVTDVTPSRGIVARAVRTARSFVPLRLRQVEVEPEPDLATFPATRRRPPWVLISFIACVVLPAMAAQIYFIFIATDQFIAEARAVVRSAEQESAVQSAMSKSGSSGAGSNSTSALSLSTLGPNAYVVTNYIRSRAVVDDLAKTMDLRAIFRRPEADFWARLKSDATVEDLVDYWKDMVTTYVDGPSGIVTVKIRAFRPDDALALTQAVLKLSEQLVNEMTERARRDAMQFGEREVQRADGRVRAALGELRHYRDDEGLIDPVKTADETGKLLLQLLAEKIRLESDLFVASRSLTKNAPSVQNLTARLEITDVQITKLKEKLTGETPEIRNIAAKLARFEELEVQRQFAERLYTMAQDGLERARMTAERQAVYLTVFVPPSLPEDSLYPRRVAFSILAPLALLVLWSIVALIWASIEDHRI</sequence>
<dbReference type="AlphaFoldDB" id="A0A5C8PMN4"/>
<dbReference type="GO" id="GO:0004713">
    <property type="term" value="F:protein tyrosine kinase activity"/>
    <property type="evidence" value="ECO:0007669"/>
    <property type="project" value="TreeGrafter"/>
</dbReference>
<feature type="transmembrane region" description="Helical" evidence="1">
    <location>
        <begin position="408"/>
        <end position="432"/>
    </location>
</feature>
<protein>
    <submittedName>
        <fullName evidence="2">Capsule biosynthesis protein</fullName>
    </submittedName>
</protein>
<comment type="caution">
    <text evidence="2">The sequence shown here is derived from an EMBL/GenBank/DDBJ whole genome shotgun (WGS) entry which is preliminary data.</text>
</comment>
<organism evidence="2 3">
    <name type="scientific">Vineibacter terrae</name>
    <dbReference type="NCBI Taxonomy" id="2586908"/>
    <lineage>
        <taxon>Bacteria</taxon>
        <taxon>Pseudomonadati</taxon>
        <taxon>Pseudomonadota</taxon>
        <taxon>Alphaproteobacteria</taxon>
        <taxon>Hyphomicrobiales</taxon>
        <taxon>Vineibacter</taxon>
    </lineage>
</organism>
<name>A0A5C8PMN4_9HYPH</name>
<dbReference type="PANTHER" id="PTHR32309">
    <property type="entry name" value="TYROSINE-PROTEIN KINASE"/>
    <property type="match status" value="1"/>
</dbReference>
<evidence type="ECO:0000313" key="3">
    <source>
        <dbReference type="Proteomes" id="UP000321638"/>
    </source>
</evidence>
<dbReference type="OrthoDB" id="1523414at2"/>
<gene>
    <name evidence="2" type="ORF">FHP25_13535</name>
</gene>
<dbReference type="Proteomes" id="UP000321638">
    <property type="component" value="Unassembled WGS sequence"/>
</dbReference>
<reference evidence="2 3" key="1">
    <citation type="submission" date="2019-06" db="EMBL/GenBank/DDBJ databases">
        <title>New taxonomy in bacterial strain CC-CFT640, isolated from vineyard.</title>
        <authorList>
            <person name="Lin S.-Y."/>
            <person name="Tsai C.-F."/>
            <person name="Young C.-C."/>
        </authorList>
    </citation>
    <scope>NUCLEOTIDE SEQUENCE [LARGE SCALE GENOMIC DNA]</scope>
    <source>
        <strain evidence="2 3">CC-CFT640</strain>
    </source>
</reference>
<accession>A0A5C8PMN4</accession>
<dbReference type="GO" id="GO:0005886">
    <property type="term" value="C:plasma membrane"/>
    <property type="evidence" value="ECO:0007669"/>
    <property type="project" value="TreeGrafter"/>
</dbReference>
<evidence type="ECO:0000313" key="2">
    <source>
        <dbReference type="EMBL" id="TXL75670.1"/>
    </source>
</evidence>
<proteinExistence type="predicted"/>
<dbReference type="PANTHER" id="PTHR32309:SF13">
    <property type="entry name" value="FERRIC ENTEROBACTIN TRANSPORT PROTEIN FEPE"/>
    <property type="match status" value="1"/>
</dbReference>
<feature type="transmembrane region" description="Helical" evidence="1">
    <location>
        <begin position="67"/>
        <end position="89"/>
    </location>
</feature>
<keyword evidence="1" id="KW-0812">Transmembrane</keyword>
<keyword evidence="3" id="KW-1185">Reference proteome</keyword>
<dbReference type="RefSeq" id="WP_147847472.1">
    <property type="nucleotide sequence ID" value="NZ_VDUZ01000013.1"/>
</dbReference>
<evidence type="ECO:0000256" key="1">
    <source>
        <dbReference type="SAM" id="Phobius"/>
    </source>
</evidence>